<keyword evidence="2" id="KW-0472">Membrane</keyword>
<dbReference type="OrthoDB" id="4127210at2759"/>
<dbReference type="RefSeq" id="XP_017999812.1">
    <property type="nucleotide sequence ID" value="XM_018143288.1"/>
</dbReference>
<dbReference type="GeneID" id="28735168"/>
<sequence length="413" mass="46759">MGDPSSRFIAAQSKKSSLPSHESTQHAAKDQGLRTSNPSKWYFATGYLLIAVFCYWGMWIKPAQYGLFKHLDTVLTTGEFPYDSAGGVPLKRNYIGVKAVDDIFVFLSAVYTSALVKDWEPSLRFMLLYFLGILIQPFAVWMVEGFRRSNRRTLLSFVTVWFGALQFIGTGIIIPLYYVAYCFVSDRKNYWVPLHREVPVKYSDTLIWAVTVGYTVPTMVLFMDHPDPFTLQNIESFWQISPCLVPPLCSLLASFHGFIKPTTAEDSKQEQKQKSPKPSQNMNSLKHLYLVTGVMGVLFHWYCITKVVFDPELTLSSVFWPDFTTQDKTLGEGVKFMLLIDVWTFEVATYIWSCQAVWELKRIGHTDADATRAAALIALATVVVGPGATLCAVWSWREEKLATTKSAAAHREL</sequence>
<feature type="transmembrane region" description="Helical" evidence="2">
    <location>
        <begin position="288"/>
        <end position="309"/>
    </location>
</feature>
<keyword evidence="4" id="KW-1185">Reference proteome</keyword>
<evidence type="ECO:0000313" key="3">
    <source>
        <dbReference type="EMBL" id="KPI39849.1"/>
    </source>
</evidence>
<gene>
    <name evidence="3" type="ORF">AB675_3255</name>
</gene>
<feature type="transmembrane region" description="Helical" evidence="2">
    <location>
        <begin position="122"/>
        <end position="143"/>
    </location>
</feature>
<feature type="compositionally biased region" description="Polar residues" evidence="1">
    <location>
        <begin position="13"/>
        <end position="22"/>
    </location>
</feature>
<feature type="region of interest" description="Disordered" evidence="1">
    <location>
        <begin position="1"/>
        <end position="32"/>
    </location>
</feature>
<dbReference type="STRING" id="1664694.A0A0N0NM65"/>
<protein>
    <submittedName>
        <fullName evidence="3">Uncharacterized protein</fullName>
    </submittedName>
</protein>
<keyword evidence="2" id="KW-1133">Transmembrane helix</keyword>
<keyword evidence="2" id="KW-0812">Transmembrane</keyword>
<feature type="compositionally biased region" description="Basic and acidic residues" evidence="1">
    <location>
        <begin position="23"/>
        <end position="32"/>
    </location>
</feature>
<dbReference type="AlphaFoldDB" id="A0A0N0NM65"/>
<evidence type="ECO:0000256" key="1">
    <source>
        <dbReference type="SAM" id="MobiDB-lite"/>
    </source>
</evidence>
<proteinExistence type="predicted"/>
<feature type="transmembrane region" description="Helical" evidence="2">
    <location>
        <begin position="41"/>
        <end position="60"/>
    </location>
</feature>
<name>A0A0N0NM65_9EURO</name>
<evidence type="ECO:0000256" key="2">
    <source>
        <dbReference type="SAM" id="Phobius"/>
    </source>
</evidence>
<accession>A0A0N0NM65</accession>
<dbReference type="Proteomes" id="UP000038010">
    <property type="component" value="Unassembled WGS sequence"/>
</dbReference>
<organism evidence="3 4">
    <name type="scientific">Cyphellophora attinorum</name>
    <dbReference type="NCBI Taxonomy" id="1664694"/>
    <lineage>
        <taxon>Eukaryota</taxon>
        <taxon>Fungi</taxon>
        <taxon>Dikarya</taxon>
        <taxon>Ascomycota</taxon>
        <taxon>Pezizomycotina</taxon>
        <taxon>Eurotiomycetes</taxon>
        <taxon>Chaetothyriomycetidae</taxon>
        <taxon>Chaetothyriales</taxon>
        <taxon>Cyphellophoraceae</taxon>
        <taxon>Cyphellophora</taxon>
    </lineage>
</organism>
<reference evidence="3 4" key="1">
    <citation type="submission" date="2015-06" db="EMBL/GenBank/DDBJ databases">
        <title>Draft genome of the ant-associated black yeast Phialophora attae CBS 131958.</title>
        <authorList>
            <person name="Moreno L.F."/>
            <person name="Stielow B.J."/>
            <person name="de Hoog S."/>
            <person name="Vicente V.A."/>
            <person name="Weiss V.A."/>
            <person name="de Vries M."/>
            <person name="Cruz L.M."/>
            <person name="Souza E.M."/>
        </authorList>
    </citation>
    <scope>NUCLEOTIDE SEQUENCE [LARGE SCALE GENOMIC DNA]</scope>
    <source>
        <strain evidence="3 4">CBS 131958</strain>
    </source>
</reference>
<dbReference type="EMBL" id="LFJN01000014">
    <property type="protein sequence ID" value="KPI39849.1"/>
    <property type="molecule type" value="Genomic_DNA"/>
</dbReference>
<feature type="transmembrane region" description="Helical" evidence="2">
    <location>
        <begin position="205"/>
        <end position="223"/>
    </location>
</feature>
<feature type="transmembrane region" description="Helical" evidence="2">
    <location>
        <begin position="373"/>
        <end position="396"/>
    </location>
</feature>
<evidence type="ECO:0000313" key="4">
    <source>
        <dbReference type="Proteomes" id="UP000038010"/>
    </source>
</evidence>
<feature type="transmembrane region" description="Helical" evidence="2">
    <location>
        <begin position="155"/>
        <end position="180"/>
    </location>
</feature>
<comment type="caution">
    <text evidence="3">The sequence shown here is derived from an EMBL/GenBank/DDBJ whole genome shotgun (WGS) entry which is preliminary data.</text>
</comment>
<dbReference type="VEuPathDB" id="FungiDB:AB675_3255"/>